<comment type="function">
    <text evidence="7 11">Cleaves peptides in various proteins in a process that requires ATP hydrolysis. Has a chymotrypsin-like activity. Plays a major role in the degradation of misfolded proteins.</text>
</comment>
<name>A0ABZ2GWE8_9GAMM</name>
<accession>A0ABZ2GWE8</accession>
<evidence type="ECO:0000256" key="10">
    <source>
        <dbReference type="RuleBase" id="RU000549"/>
    </source>
</evidence>
<proteinExistence type="inferred from homology"/>
<evidence type="ECO:0000256" key="3">
    <source>
        <dbReference type="ARBA" id="ARBA00022670"/>
    </source>
</evidence>
<dbReference type="InterPro" id="IPR023562">
    <property type="entry name" value="ClpP/TepA"/>
</dbReference>
<keyword evidence="4 7" id="KW-0378">Hydrolase</keyword>
<evidence type="ECO:0000256" key="12">
    <source>
        <dbReference type="RuleBase" id="RU003567"/>
    </source>
</evidence>
<evidence type="ECO:0000256" key="2">
    <source>
        <dbReference type="ARBA" id="ARBA00022490"/>
    </source>
</evidence>
<gene>
    <name evidence="7 13" type="primary">clpP</name>
    <name evidence="13" type="ORF">RQL39_01270</name>
</gene>
<dbReference type="PANTHER" id="PTHR10381">
    <property type="entry name" value="ATP-DEPENDENT CLP PROTEASE PROTEOLYTIC SUBUNIT"/>
    <property type="match status" value="1"/>
</dbReference>
<keyword evidence="3 7" id="KW-0645">Protease</keyword>
<reference evidence="13" key="1">
    <citation type="submission" date="2023-09" db="EMBL/GenBank/DDBJ databases">
        <title>Genomes of two closely related lineages of the louse Polyplax serrata with different host specificities.</title>
        <authorList>
            <person name="Martinu J."/>
            <person name="Tarabai H."/>
            <person name="Stefka J."/>
            <person name="Hypsa V."/>
        </authorList>
    </citation>
    <scope>NUCLEOTIDE SEQUENCE [LARGE SCALE GENOMIC DNA]</scope>
    <source>
        <strain evidence="13">98ZLc_SE</strain>
    </source>
</reference>
<dbReference type="Gene3D" id="3.90.226.10">
    <property type="entry name" value="2-enoyl-CoA Hydratase, Chain A, domain 1"/>
    <property type="match status" value="1"/>
</dbReference>
<evidence type="ECO:0000256" key="9">
    <source>
        <dbReference type="PROSITE-ProRule" id="PRU10086"/>
    </source>
</evidence>
<dbReference type="HAMAP" id="MF_00444">
    <property type="entry name" value="ClpP"/>
    <property type="match status" value="1"/>
</dbReference>
<dbReference type="InterPro" id="IPR018215">
    <property type="entry name" value="ClpP_Ser_AS"/>
</dbReference>
<dbReference type="Proteomes" id="UP001368618">
    <property type="component" value="Chromosome"/>
</dbReference>
<evidence type="ECO:0000313" key="14">
    <source>
        <dbReference type="Proteomes" id="UP001368618"/>
    </source>
</evidence>
<dbReference type="PANTHER" id="PTHR10381:SF70">
    <property type="entry name" value="ATP-DEPENDENT CLP PROTEASE PROTEOLYTIC SUBUNIT"/>
    <property type="match status" value="1"/>
</dbReference>
<evidence type="ECO:0000256" key="11">
    <source>
        <dbReference type="RuleBase" id="RU000550"/>
    </source>
</evidence>
<dbReference type="InterPro" id="IPR029045">
    <property type="entry name" value="ClpP/crotonase-like_dom_sf"/>
</dbReference>
<evidence type="ECO:0000256" key="4">
    <source>
        <dbReference type="ARBA" id="ARBA00022801"/>
    </source>
</evidence>
<dbReference type="GO" id="GO:0004252">
    <property type="term" value="F:serine-type endopeptidase activity"/>
    <property type="evidence" value="ECO:0007669"/>
    <property type="project" value="UniProtKB-EC"/>
</dbReference>
<evidence type="ECO:0000256" key="5">
    <source>
        <dbReference type="ARBA" id="ARBA00022825"/>
    </source>
</evidence>
<keyword evidence="5 7" id="KW-0720">Serine protease</keyword>
<dbReference type="Pfam" id="PF00574">
    <property type="entry name" value="CLP_protease"/>
    <property type="match status" value="1"/>
</dbReference>
<dbReference type="PROSITE" id="PS00381">
    <property type="entry name" value="CLP_PROTEASE_SER"/>
    <property type="match status" value="1"/>
</dbReference>
<comment type="subcellular location">
    <subcellularLocation>
        <location evidence="7">Cytoplasm</location>
    </subcellularLocation>
</comment>
<dbReference type="InterPro" id="IPR001907">
    <property type="entry name" value="ClpP"/>
</dbReference>
<dbReference type="NCBIfam" id="NF001368">
    <property type="entry name" value="PRK00277.1"/>
    <property type="match status" value="1"/>
</dbReference>
<comment type="catalytic activity">
    <reaction evidence="6 7 9">
        <text>Hydrolysis of proteins to small peptides in the presence of ATP and magnesium. alpha-casein is the usual test substrate. In the absence of ATP, only oligopeptides shorter than five residues are hydrolyzed (such as succinyl-Leu-Tyr-|-NHMec, and Leu-Tyr-Leu-|-Tyr-Trp, in which cleavage of the -Tyr-|-Leu- and -Tyr-|-Trp bonds also occurs).</text>
        <dbReference type="EC" id="3.4.21.92"/>
    </reaction>
</comment>
<organism evidence="13 14">
    <name type="scientific">Candidatus Legionella polyplacis</name>
    <dbReference type="NCBI Taxonomy" id="2005262"/>
    <lineage>
        <taxon>Bacteria</taxon>
        <taxon>Pseudomonadati</taxon>
        <taxon>Pseudomonadota</taxon>
        <taxon>Gammaproteobacteria</taxon>
        <taxon>Legionellales</taxon>
        <taxon>Legionellaceae</taxon>
        <taxon>Legionella</taxon>
    </lineage>
</organism>
<dbReference type="NCBIfam" id="NF009205">
    <property type="entry name" value="PRK12553.1"/>
    <property type="match status" value="1"/>
</dbReference>
<evidence type="ECO:0000256" key="1">
    <source>
        <dbReference type="ARBA" id="ARBA00007039"/>
    </source>
</evidence>
<feature type="active site" description="Nucleophile" evidence="7">
    <location>
        <position position="110"/>
    </location>
</feature>
<comment type="similarity">
    <text evidence="1 7 12">Belongs to the peptidase S14 family.</text>
</comment>
<dbReference type="CDD" id="cd07017">
    <property type="entry name" value="S14_ClpP_2"/>
    <property type="match status" value="1"/>
</dbReference>
<dbReference type="NCBIfam" id="TIGR00493">
    <property type="entry name" value="clpP"/>
    <property type="match status" value="1"/>
</dbReference>
<dbReference type="InterPro" id="IPR033135">
    <property type="entry name" value="ClpP_His_AS"/>
</dbReference>
<evidence type="ECO:0000256" key="6">
    <source>
        <dbReference type="ARBA" id="ARBA00034021"/>
    </source>
</evidence>
<feature type="active site" evidence="8">
    <location>
        <position position="110"/>
    </location>
</feature>
<dbReference type="EC" id="3.4.21.92" evidence="7 10"/>
<dbReference type="EMBL" id="CP135137">
    <property type="protein sequence ID" value="WWR11764.1"/>
    <property type="molecule type" value="Genomic_DNA"/>
</dbReference>
<feature type="active site" evidence="7 9">
    <location>
        <position position="135"/>
    </location>
</feature>
<dbReference type="RefSeq" id="WP_338516272.1">
    <property type="nucleotide sequence ID" value="NZ_CP135137.1"/>
</dbReference>
<evidence type="ECO:0000256" key="7">
    <source>
        <dbReference type="HAMAP-Rule" id="MF_00444"/>
    </source>
</evidence>
<keyword evidence="2 7" id="KW-0963">Cytoplasm</keyword>
<comment type="subunit">
    <text evidence="7">Fourteen ClpP subunits assemble into 2 heptameric rings which stack back to back to give a disk-like structure with a central cavity, resembling the structure of eukaryotic proteasomes.</text>
</comment>
<dbReference type="SUPFAM" id="SSF52096">
    <property type="entry name" value="ClpP/crotonase"/>
    <property type="match status" value="1"/>
</dbReference>
<evidence type="ECO:0000256" key="8">
    <source>
        <dbReference type="PROSITE-ProRule" id="PRU10085"/>
    </source>
</evidence>
<keyword evidence="14" id="KW-1185">Reference proteome</keyword>
<sequence length="205" mass="23236">MTDYLNKKIHFFSSFIPMVIEKTFKGERSFDIYSKLLKDRIIFLMGEIEDFMANLIIAQLLFLESEDPMKDIFLYINSPGGMVTSGLAIYDTMQYIKPDVSTICIGQASSAAALLLCSGAKGKRFCLPNAVMMIHQPLGGYKGQASDIEIHAREILSMRNRLNAILAKHTNNTSEKIRVDTERDNFMNAMEAIQYGLIDKILYNR</sequence>
<evidence type="ECO:0000313" key="13">
    <source>
        <dbReference type="EMBL" id="WWR11764.1"/>
    </source>
</evidence>
<dbReference type="PRINTS" id="PR00127">
    <property type="entry name" value="CLPPROTEASEP"/>
</dbReference>
<protein>
    <recommendedName>
        <fullName evidence="7 12">ATP-dependent Clp protease proteolytic subunit</fullName>
        <ecNumber evidence="7 10">3.4.21.92</ecNumber>
    </recommendedName>
    <alternativeName>
        <fullName evidence="7">Endopeptidase Clp</fullName>
    </alternativeName>
</protein>
<dbReference type="PROSITE" id="PS00382">
    <property type="entry name" value="CLP_PROTEASE_HIS"/>
    <property type="match status" value="1"/>
</dbReference>